<dbReference type="GO" id="GO:0031956">
    <property type="term" value="F:medium-chain fatty acid-CoA ligase activity"/>
    <property type="evidence" value="ECO:0007669"/>
    <property type="project" value="TreeGrafter"/>
</dbReference>
<dbReference type="EMBL" id="LWDL01000011">
    <property type="protein sequence ID" value="OQW52992.1"/>
    <property type="molecule type" value="Genomic_DNA"/>
</dbReference>
<comment type="caution">
    <text evidence="2">The sequence shown here is derived from an EMBL/GenBank/DDBJ whole genome shotgun (WGS) entry which is preliminary data.</text>
</comment>
<dbReference type="AlphaFoldDB" id="A0A1W9I099"/>
<name>A0A1W9I099_9HYPH</name>
<dbReference type="InterPro" id="IPR042099">
    <property type="entry name" value="ANL_N_sf"/>
</dbReference>
<feature type="domain" description="AMP-dependent synthetase/ligase" evidence="1">
    <location>
        <begin position="29"/>
        <end position="301"/>
    </location>
</feature>
<dbReference type="Proteomes" id="UP000192872">
    <property type="component" value="Unassembled WGS sequence"/>
</dbReference>
<dbReference type="GO" id="GO:0006631">
    <property type="term" value="P:fatty acid metabolic process"/>
    <property type="evidence" value="ECO:0007669"/>
    <property type="project" value="TreeGrafter"/>
</dbReference>
<evidence type="ECO:0000313" key="2">
    <source>
        <dbReference type="EMBL" id="OQW52992.1"/>
    </source>
</evidence>
<dbReference type="Gene3D" id="3.30.300.30">
    <property type="match status" value="1"/>
</dbReference>
<accession>A0A1W9I099</accession>
<proteinExistence type="predicted"/>
<dbReference type="PANTHER" id="PTHR43201:SF32">
    <property type="entry name" value="2-SUCCINYLBENZOATE--COA LIGASE, CHLOROPLASTIC_PEROXISOMAL"/>
    <property type="match status" value="1"/>
</dbReference>
<gene>
    <name evidence="2" type="ORF">A4S15_06280</name>
</gene>
<dbReference type="Pfam" id="PF00501">
    <property type="entry name" value="AMP-binding"/>
    <property type="match status" value="1"/>
</dbReference>
<evidence type="ECO:0000313" key="3">
    <source>
        <dbReference type="Proteomes" id="UP000192872"/>
    </source>
</evidence>
<dbReference type="InterPro" id="IPR000873">
    <property type="entry name" value="AMP-dep_synth/lig_dom"/>
</dbReference>
<dbReference type="Gene3D" id="3.40.50.12780">
    <property type="entry name" value="N-terminal domain of ligase-like"/>
    <property type="match status" value="1"/>
</dbReference>
<dbReference type="SUPFAM" id="SSF56801">
    <property type="entry name" value="Acetyl-CoA synthetase-like"/>
    <property type="match status" value="1"/>
</dbReference>
<protein>
    <recommendedName>
        <fullName evidence="1">AMP-dependent synthetase/ligase domain-containing protein</fullName>
    </recommendedName>
</protein>
<dbReference type="PANTHER" id="PTHR43201">
    <property type="entry name" value="ACYL-COA SYNTHETASE"/>
    <property type="match status" value="1"/>
</dbReference>
<dbReference type="STRING" id="1827387.A4S15_06280"/>
<organism evidence="2 3">
    <name type="scientific">Candidatus Raskinella chloraquaticus</name>
    <dbReference type="NCBI Taxonomy" id="1951219"/>
    <lineage>
        <taxon>Bacteria</taxon>
        <taxon>Pseudomonadati</taxon>
        <taxon>Pseudomonadota</taxon>
        <taxon>Alphaproteobacteria</taxon>
        <taxon>Hyphomicrobiales</taxon>
        <taxon>Phreatobacteraceae</taxon>
        <taxon>Candidatus Raskinella</taxon>
    </lineage>
</organism>
<sequence>MRLMIDSDPNAQSYADVGLWGRATLDALFKRNLARAPDRLAMCDGTERKRWSGRPALRLTFRQADDIISALAGRFIELGLRQGSVVAVSLPNCVEAFLTILACGRAGLVPAVMPFLWRASDVSRALEPLAAKALITITRAGDDMPADFMRYAAAELFAVRYVMAFGADAPDGVMSLDEYLNGVHPRDVRFPPSSDAPADQAALITFATQPSGPIAIARSHNHCVCSGLVNVLEVGLEPGDVIATSLMPTGIASLSSSLFPWLLTGGTLLLHQPFDLAGFNALIEQEKVKHAVVPGAFLGDLAPRIGDGSHRLLRTLIGVHGDGARAGAFDPVECKTDIVDVVAFDEFGVAARRRRKGVAQALTAGPLYHPADSESGPVLIETKIGGDGTVMVKGPQVPYSGKFGEGYRPTTLRVGKHDTSLAVLKRLTGVAYVGGLGVGTGEIEKQLLASDDVDAVKVTVVHDPLFGQRIEAQIAPRLNGATQGEALVQRIQARFASAGIAAYKTPTMIRIEHRLRGDMHARQRGVSQGS</sequence>
<reference evidence="2 3" key="1">
    <citation type="journal article" date="2017" name="Water Res.">
        <title>Comammox in drinking water systems.</title>
        <authorList>
            <person name="Wang Y."/>
            <person name="Ma L."/>
            <person name="Mao Y."/>
            <person name="Jiang X."/>
            <person name="Xia Y."/>
            <person name="Yu K."/>
            <person name="Li B."/>
            <person name="Zhang T."/>
        </authorList>
    </citation>
    <scope>NUCLEOTIDE SEQUENCE [LARGE SCALE GENOMIC DNA]</scope>
    <source>
        <strain evidence="2">SG_bin8</strain>
    </source>
</reference>
<evidence type="ECO:0000259" key="1">
    <source>
        <dbReference type="Pfam" id="PF00501"/>
    </source>
</evidence>
<dbReference type="InterPro" id="IPR045851">
    <property type="entry name" value="AMP-bd_C_sf"/>
</dbReference>